<dbReference type="GO" id="GO:0003964">
    <property type="term" value="F:RNA-directed DNA polymerase activity"/>
    <property type="evidence" value="ECO:0007669"/>
    <property type="project" value="UniProtKB-KW"/>
</dbReference>
<keyword evidence="3" id="KW-1185">Reference proteome</keyword>
<dbReference type="PANTHER" id="PTHR33332">
    <property type="entry name" value="REVERSE TRANSCRIPTASE DOMAIN-CONTAINING PROTEIN"/>
    <property type="match status" value="1"/>
</dbReference>
<evidence type="ECO:0000259" key="1">
    <source>
        <dbReference type="PROSITE" id="PS50878"/>
    </source>
</evidence>
<evidence type="ECO:0000313" key="3">
    <source>
        <dbReference type="Proteomes" id="UP000233556"/>
    </source>
</evidence>
<keyword evidence="2" id="KW-0808">Transferase</keyword>
<evidence type="ECO:0000313" key="2">
    <source>
        <dbReference type="EMBL" id="PKU46765.1"/>
    </source>
</evidence>
<proteinExistence type="predicted"/>
<dbReference type="Pfam" id="PF00078">
    <property type="entry name" value="RVT_1"/>
    <property type="match status" value="1"/>
</dbReference>
<gene>
    <name evidence="2" type="ORF">llap_2924</name>
</gene>
<dbReference type="OrthoDB" id="1418194at2759"/>
<protein>
    <submittedName>
        <fullName evidence="2">Rna-directed dna polymerase from mobile element jockey-like</fullName>
    </submittedName>
</protein>
<dbReference type="PROSITE" id="PS50878">
    <property type="entry name" value="RT_POL"/>
    <property type="match status" value="1"/>
</dbReference>
<feature type="domain" description="Reverse transcriptase" evidence="1">
    <location>
        <begin position="1"/>
        <end position="287"/>
    </location>
</feature>
<dbReference type="EMBL" id="KZ505698">
    <property type="protein sequence ID" value="PKU46765.1"/>
    <property type="molecule type" value="Genomic_DNA"/>
</dbReference>
<name>A0A2I0UL41_LIMLA</name>
<reference evidence="3" key="1">
    <citation type="submission" date="2017-11" db="EMBL/GenBank/DDBJ databases">
        <authorList>
            <person name="Lima N.C."/>
            <person name="Parody-Merino A.M."/>
            <person name="Battley P.F."/>
            <person name="Fidler A.E."/>
            <person name="Prosdocimi F."/>
        </authorList>
    </citation>
    <scope>NUCLEOTIDE SEQUENCE [LARGE SCALE GENOMIC DNA]</scope>
</reference>
<organism evidence="2 3">
    <name type="scientific">Limosa lapponica baueri</name>
    <dbReference type="NCBI Taxonomy" id="1758121"/>
    <lineage>
        <taxon>Eukaryota</taxon>
        <taxon>Metazoa</taxon>
        <taxon>Chordata</taxon>
        <taxon>Craniata</taxon>
        <taxon>Vertebrata</taxon>
        <taxon>Euteleostomi</taxon>
        <taxon>Archelosauria</taxon>
        <taxon>Archosauria</taxon>
        <taxon>Dinosauria</taxon>
        <taxon>Saurischia</taxon>
        <taxon>Theropoda</taxon>
        <taxon>Coelurosauria</taxon>
        <taxon>Aves</taxon>
        <taxon>Neognathae</taxon>
        <taxon>Neoaves</taxon>
        <taxon>Charadriiformes</taxon>
        <taxon>Scolopacidae</taxon>
        <taxon>Limosa</taxon>
    </lineage>
</organism>
<sequence length="339" mass="37838">MAVEARCNVYEGQHLEGVICSGYTALGVQSGAVLDNRGAPSLLEVSKCDAHPQEGPKGASREQQACQSGLSAGEGYRTDHPECHYVAHAGQTGSLAQSVWVYERQILLTNLISFYDKVTHLVDKGKAVDFVYPDFSKSFDTVSHSNLLEKLAAHGLDGRTRCWVKNWLDGWAQRVLVNGVKSSWQLDTSGVPQGSVLGLVLFNIFINNLDKEIKCTLSKFADDIRLGRTVDLLEGKEALQGNLDRLDRWAESNGLRFNKAKRWVLHSGHNNPMWGHRLGAEWLESFLAEKDLGMLVDRHLNMSQQCEMRSREHIYRCPNGSQQAGNLDKEFSHAIDRMS</sequence>
<dbReference type="AlphaFoldDB" id="A0A2I0UL41"/>
<keyword evidence="2" id="KW-0695">RNA-directed DNA polymerase</keyword>
<reference evidence="3" key="2">
    <citation type="submission" date="2017-12" db="EMBL/GenBank/DDBJ databases">
        <title>Genome sequence of the Bar-tailed Godwit (Limosa lapponica baueri).</title>
        <authorList>
            <person name="Lima N.C.B."/>
            <person name="Parody-Merino A.M."/>
            <person name="Battley P.F."/>
            <person name="Fidler A.E."/>
            <person name="Prosdocimi F."/>
        </authorList>
    </citation>
    <scope>NUCLEOTIDE SEQUENCE [LARGE SCALE GENOMIC DNA]</scope>
</reference>
<accession>A0A2I0UL41</accession>
<dbReference type="Proteomes" id="UP000233556">
    <property type="component" value="Unassembled WGS sequence"/>
</dbReference>
<keyword evidence="2" id="KW-0548">Nucleotidyltransferase</keyword>
<dbReference type="InterPro" id="IPR000477">
    <property type="entry name" value="RT_dom"/>
</dbReference>